<evidence type="ECO:0000313" key="4">
    <source>
        <dbReference type="EMBL" id="GGN08763.1"/>
    </source>
</evidence>
<comment type="caution">
    <text evidence="4">The sequence shown here is derived from an EMBL/GenBank/DDBJ whole genome shotgun (WGS) entry which is preliminary data.</text>
</comment>
<keyword evidence="5" id="KW-1185">Reference proteome</keyword>
<dbReference type="InterPro" id="IPR001789">
    <property type="entry name" value="Sig_transdc_resp-reg_receiver"/>
</dbReference>
<dbReference type="EMBL" id="BMOQ01000002">
    <property type="protein sequence ID" value="GGN08763.1"/>
    <property type="molecule type" value="Genomic_DNA"/>
</dbReference>
<dbReference type="PROSITE" id="PS50110">
    <property type="entry name" value="RESPONSE_REGULATORY"/>
    <property type="match status" value="1"/>
</dbReference>
<dbReference type="PANTHER" id="PTHR44591:SF3">
    <property type="entry name" value="RESPONSE REGULATORY DOMAIN-CONTAINING PROTEIN"/>
    <property type="match status" value="1"/>
</dbReference>
<feature type="modified residue" description="4-aspartylphosphate" evidence="2">
    <location>
        <position position="55"/>
    </location>
</feature>
<dbReference type="GO" id="GO:0000160">
    <property type="term" value="P:phosphorelay signal transduction system"/>
    <property type="evidence" value="ECO:0007669"/>
    <property type="project" value="InterPro"/>
</dbReference>
<keyword evidence="1 2" id="KW-0597">Phosphoprotein</keyword>
<evidence type="ECO:0000256" key="2">
    <source>
        <dbReference type="PROSITE-ProRule" id="PRU00169"/>
    </source>
</evidence>
<dbReference type="InterPro" id="IPR011006">
    <property type="entry name" value="CheY-like_superfamily"/>
</dbReference>
<feature type="domain" description="Response regulatory" evidence="3">
    <location>
        <begin position="5"/>
        <end position="120"/>
    </location>
</feature>
<accession>A0A830G8N9</accession>
<name>A0A830G8N9_9EURY</name>
<dbReference type="Pfam" id="PF00072">
    <property type="entry name" value="Response_reg"/>
    <property type="match status" value="1"/>
</dbReference>
<dbReference type="CDD" id="cd00156">
    <property type="entry name" value="REC"/>
    <property type="match status" value="1"/>
</dbReference>
<dbReference type="SUPFAM" id="SSF52172">
    <property type="entry name" value="CheY-like"/>
    <property type="match status" value="1"/>
</dbReference>
<evidence type="ECO:0000313" key="5">
    <source>
        <dbReference type="Proteomes" id="UP000608850"/>
    </source>
</evidence>
<organism evidence="4 5">
    <name type="scientific">Halarchaeum nitratireducens</name>
    <dbReference type="NCBI Taxonomy" id="489913"/>
    <lineage>
        <taxon>Archaea</taxon>
        <taxon>Methanobacteriati</taxon>
        <taxon>Methanobacteriota</taxon>
        <taxon>Stenosarchaea group</taxon>
        <taxon>Halobacteria</taxon>
        <taxon>Halobacteriales</taxon>
        <taxon>Halobacteriaceae</taxon>
    </lineage>
</organism>
<dbReference type="Proteomes" id="UP000608850">
    <property type="component" value="Unassembled WGS sequence"/>
</dbReference>
<dbReference type="Gene3D" id="3.40.50.2300">
    <property type="match status" value="1"/>
</dbReference>
<gene>
    <name evidence="4" type="ORF">GCM10009021_05230</name>
</gene>
<evidence type="ECO:0000259" key="3">
    <source>
        <dbReference type="PROSITE" id="PS50110"/>
    </source>
</evidence>
<dbReference type="RefSeq" id="WP_188876967.1">
    <property type="nucleotide sequence ID" value="NZ_BMOQ01000002.1"/>
</dbReference>
<reference evidence="4 5" key="1">
    <citation type="journal article" date="2019" name="Int. J. Syst. Evol. Microbiol.">
        <title>The Global Catalogue of Microorganisms (GCM) 10K type strain sequencing project: providing services to taxonomists for standard genome sequencing and annotation.</title>
        <authorList>
            <consortium name="The Broad Institute Genomics Platform"/>
            <consortium name="The Broad Institute Genome Sequencing Center for Infectious Disease"/>
            <person name="Wu L."/>
            <person name="Ma J."/>
        </authorList>
    </citation>
    <scope>NUCLEOTIDE SEQUENCE [LARGE SCALE GENOMIC DNA]</scope>
    <source>
        <strain evidence="4 5">JCM 16331</strain>
    </source>
</reference>
<dbReference type="AlphaFoldDB" id="A0A830G8N9"/>
<protein>
    <recommendedName>
        <fullName evidence="3">Response regulatory domain-containing protein</fullName>
    </recommendedName>
</protein>
<proteinExistence type="predicted"/>
<evidence type="ECO:0000256" key="1">
    <source>
        <dbReference type="ARBA" id="ARBA00022553"/>
    </source>
</evidence>
<dbReference type="PANTHER" id="PTHR44591">
    <property type="entry name" value="STRESS RESPONSE REGULATOR PROTEIN 1"/>
    <property type="match status" value="1"/>
</dbReference>
<sequence length="123" mass="13299">MAWGSIVYVDDDRALADVVSRRLRTRFDRGVETVESAEDALDRLDDGRVDCLVLDYRIPGEDPLSVLRDARARHPDVPVVFFTGIGDPETVDAVIEAGADAFVRKGPGGVDALADTLGETLEG</sequence>
<dbReference type="SMART" id="SM00448">
    <property type="entry name" value="REC"/>
    <property type="match status" value="1"/>
</dbReference>
<dbReference type="InterPro" id="IPR050595">
    <property type="entry name" value="Bact_response_regulator"/>
</dbReference>
<dbReference type="OrthoDB" id="8127at2157"/>